<evidence type="ECO:0000313" key="2">
    <source>
        <dbReference type="EMBL" id="CAD8127842.1"/>
    </source>
</evidence>
<organism evidence="2 3">
    <name type="scientific">Paramecium sonneborni</name>
    <dbReference type="NCBI Taxonomy" id="65129"/>
    <lineage>
        <taxon>Eukaryota</taxon>
        <taxon>Sar</taxon>
        <taxon>Alveolata</taxon>
        <taxon>Ciliophora</taxon>
        <taxon>Intramacronucleata</taxon>
        <taxon>Oligohymenophorea</taxon>
        <taxon>Peniculida</taxon>
        <taxon>Parameciidae</taxon>
        <taxon>Paramecium</taxon>
    </lineage>
</organism>
<name>A0A8S1RKN1_9CILI</name>
<proteinExistence type="predicted"/>
<comment type="caution">
    <text evidence="2">The sequence shown here is derived from an EMBL/GenBank/DDBJ whole genome shotgun (WGS) entry which is preliminary data.</text>
</comment>
<feature type="compositionally biased region" description="Polar residues" evidence="1">
    <location>
        <begin position="83"/>
        <end position="95"/>
    </location>
</feature>
<keyword evidence="3" id="KW-1185">Reference proteome</keyword>
<dbReference type="EMBL" id="CAJJDN010000180">
    <property type="protein sequence ID" value="CAD8127842.1"/>
    <property type="molecule type" value="Genomic_DNA"/>
</dbReference>
<protein>
    <submittedName>
        <fullName evidence="2">Uncharacterized protein</fullName>
    </submittedName>
</protein>
<gene>
    <name evidence="2" type="ORF">PSON_ATCC_30995.1.T1800063</name>
</gene>
<evidence type="ECO:0000313" key="3">
    <source>
        <dbReference type="Proteomes" id="UP000692954"/>
    </source>
</evidence>
<dbReference type="AlphaFoldDB" id="A0A8S1RKN1"/>
<dbReference type="Proteomes" id="UP000692954">
    <property type="component" value="Unassembled WGS sequence"/>
</dbReference>
<reference evidence="2" key="1">
    <citation type="submission" date="2021-01" db="EMBL/GenBank/DDBJ databases">
        <authorList>
            <consortium name="Genoscope - CEA"/>
            <person name="William W."/>
        </authorList>
    </citation>
    <scope>NUCLEOTIDE SEQUENCE</scope>
</reference>
<accession>A0A8S1RKN1</accession>
<dbReference type="OrthoDB" id="292509at2759"/>
<sequence length="375" mass="43550">MLIKQCSIICQQIIMQGLLQPCQQSLLVRSPTEGSLKSYSRYESKGKKRIVYKNKKGEIVEPHEKFARSEHFSECHGGHSVKSRTTTPTPSDSVKTQTNSILDLLPIDDPIWLELIPIEIQQDENFNLEKLIMDNQEYFVNLIGLYMQERQQNRIQEIKVSLPYKKQTTYEQVFKKLKGVDKSNFNIKMYDQIPVGQSLQLQTQYESSYRTPKIQQQENYKPGYLKDNAEMLTLTSYKQNYMNWKPCLTDRVGPQRGQSTGALPFIGKTSYQDNYKVNNCEPMESAKKRSLGPFASGSSMLFKEALSKIHYPSYQIEELVPRKQNSTHQQGSASYDGQFKTTFKNSFAYKVPDPIVQDRYWKQKLLQKILEKKQN</sequence>
<feature type="region of interest" description="Disordered" evidence="1">
    <location>
        <begin position="74"/>
        <end position="95"/>
    </location>
</feature>
<evidence type="ECO:0000256" key="1">
    <source>
        <dbReference type="SAM" id="MobiDB-lite"/>
    </source>
</evidence>